<comment type="caution">
    <text evidence="2">The sequence shown here is derived from an EMBL/GenBank/DDBJ whole genome shotgun (WGS) entry which is preliminary data.</text>
</comment>
<reference evidence="2" key="1">
    <citation type="submission" date="2021-06" db="EMBL/GenBank/DDBJ databases">
        <authorList>
            <person name="Hodson N. C."/>
            <person name="Mongue J. A."/>
            <person name="Jaron S. K."/>
        </authorList>
    </citation>
    <scope>NUCLEOTIDE SEQUENCE</scope>
</reference>
<name>A0A8J2KN09_9HEXA</name>
<protein>
    <submittedName>
        <fullName evidence="2">Uncharacterized protein</fullName>
    </submittedName>
</protein>
<organism evidence="2 3">
    <name type="scientific">Allacma fusca</name>
    <dbReference type="NCBI Taxonomy" id="39272"/>
    <lineage>
        <taxon>Eukaryota</taxon>
        <taxon>Metazoa</taxon>
        <taxon>Ecdysozoa</taxon>
        <taxon>Arthropoda</taxon>
        <taxon>Hexapoda</taxon>
        <taxon>Collembola</taxon>
        <taxon>Symphypleona</taxon>
        <taxon>Sminthuridae</taxon>
        <taxon>Allacma</taxon>
    </lineage>
</organism>
<evidence type="ECO:0000256" key="1">
    <source>
        <dbReference type="SAM" id="MobiDB-lite"/>
    </source>
</evidence>
<accession>A0A8J2KN09</accession>
<proteinExistence type="predicted"/>
<gene>
    <name evidence="2" type="ORF">AFUS01_LOCUS31289</name>
</gene>
<feature type="compositionally biased region" description="Basic and acidic residues" evidence="1">
    <location>
        <begin position="7"/>
        <end position="20"/>
    </location>
</feature>
<keyword evidence="3" id="KW-1185">Reference proteome</keyword>
<feature type="non-terminal residue" evidence="2">
    <location>
        <position position="1"/>
    </location>
</feature>
<dbReference type="EMBL" id="CAJVCH010494313">
    <property type="protein sequence ID" value="CAG7820921.1"/>
    <property type="molecule type" value="Genomic_DNA"/>
</dbReference>
<evidence type="ECO:0000313" key="3">
    <source>
        <dbReference type="Proteomes" id="UP000708208"/>
    </source>
</evidence>
<sequence>EVGAGDKSAKTEKRSEEIAV</sequence>
<feature type="region of interest" description="Disordered" evidence="1">
    <location>
        <begin position="1"/>
        <end position="20"/>
    </location>
</feature>
<dbReference type="Proteomes" id="UP000708208">
    <property type="component" value="Unassembled WGS sequence"/>
</dbReference>
<dbReference type="AlphaFoldDB" id="A0A8J2KN09"/>
<evidence type="ECO:0000313" key="2">
    <source>
        <dbReference type="EMBL" id="CAG7820921.1"/>
    </source>
</evidence>